<feature type="chain" id="PRO_5041271090" evidence="1">
    <location>
        <begin position="22"/>
        <end position="279"/>
    </location>
</feature>
<dbReference type="Proteomes" id="UP001175226">
    <property type="component" value="Unassembled WGS sequence"/>
</dbReference>
<evidence type="ECO:0000313" key="3">
    <source>
        <dbReference type="Proteomes" id="UP001175226"/>
    </source>
</evidence>
<name>A0AA39JPW3_9AGAR</name>
<feature type="signal peptide" evidence="1">
    <location>
        <begin position="1"/>
        <end position="21"/>
    </location>
</feature>
<organism evidence="2 3">
    <name type="scientific">Armillaria borealis</name>
    <dbReference type="NCBI Taxonomy" id="47425"/>
    <lineage>
        <taxon>Eukaryota</taxon>
        <taxon>Fungi</taxon>
        <taxon>Dikarya</taxon>
        <taxon>Basidiomycota</taxon>
        <taxon>Agaricomycotina</taxon>
        <taxon>Agaricomycetes</taxon>
        <taxon>Agaricomycetidae</taxon>
        <taxon>Agaricales</taxon>
        <taxon>Marasmiineae</taxon>
        <taxon>Physalacriaceae</taxon>
        <taxon>Armillaria</taxon>
    </lineage>
</organism>
<evidence type="ECO:0000256" key="1">
    <source>
        <dbReference type="SAM" id="SignalP"/>
    </source>
</evidence>
<comment type="caution">
    <text evidence="2">The sequence shown here is derived from an EMBL/GenBank/DDBJ whole genome shotgun (WGS) entry which is preliminary data.</text>
</comment>
<keyword evidence="1" id="KW-0732">Signal</keyword>
<keyword evidence="3" id="KW-1185">Reference proteome</keyword>
<evidence type="ECO:0000313" key="2">
    <source>
        <dbReference type="EMBL" id="KAK0444373.1"/>
    </source>
</evidence>
<gene>
    <name evidence="2" type="ORF">EV421DRAFT_391847</name>
</gene>
<proteinExistence type="predicted"/>
<protein>
    <submittedName>
        <fullName evidence="2">Uncharacterized protein</fullName>
    </submittedName>
</protein>
<accession>A0AA39JPW3</accession>
<dbReference type="AlphaFoldDB" id="A0AA39JPW3"/>
<reference evidence="2" key="1">
    <citation type="submission" date="2023-06" db="EMBL/GenBank/DDBJ databases">
        <authorList>
            <consortium name="Lawrence Berkeley National Laboratory"/>
            <person name="Ahrendt S."/>
            <person name="Sahu N."/>
            <person name="Indic B."/>
            <person name="Wong-Bajracharya J."/>
            <person name="Merenyi Z."/>
            <person name="Ke H.-M."/>
            <person name="Monk M."/>
            <person name="Kocsube S."/>
            <person name="Drula E."/>
            <person name="Lipzen A."/>
            <person name="Balint B."/>
            <person name="Henrissat B."/>
            <person name="Andreopoulos B."/>
            <person name="Martin F.M."/>
            <person name="Harder C.B."/>
            <person name="Rigling D."/>
            <person name="Ford K.L."/>
            <person name="Foster G.D."/>
            <person name="Pangilinan J."/>
            <person name="Papanicolaou A."/>
            <person name="Barry K."/>
            <person name="LaButti K."/>
            <person name="Viragh M."/>
            <person name="Koriabine M."/>
            <person name="Yan M."/>
            <person name="Riley R."/>
            <person name="Champramary S."/>
            <person name="Plett K.L."/>
            <person name="Tsai I.J."/>
            <person name="Slot J."/>
            <person name="Sipos G."/>
            <person name="Plett J."/>
            <person name="Nagy L.G."/>
            <person name="Grigoriev I.V."/>
        </authorList>
    </citation>
    <scope>NUCLEOTIDE SEQUENCE</scope>
    <source>
        <strain evidence="2">FPL87.14</strain>
    </source>
</reference>
<sequence>MITLGMPLFFCFDLLWQQVLENLTMVMVILSLQIMPQNPNTTPLPSPQFIMRYTASPTLDLEKHRPSLDRIILHISGLRRVWPTTPQIQQELEDNARTLIAELVKWLPEIGWFLTSSDANLGLINWCLDACSDALQAVESAVSETTFNQMCNRRLTVELFGQPGTRVYDTEAHLDDHMVWLWRELIVRAVVPRRYYAQNFDPKKTVQDIIGHICKHDRSSLVYDSIHDIRTDGWHGWGDQTWTAHWSERMKKESKISLQLLNRADAGNKLERLVFVEDP</sequence>
<dbReference type="EMBL" id="JAUEPT010000019">
    <property type="protein sequence ID" value="KAK0444373.1"/>
    <property type="molecule type" value="Genomic_DNA"/>
</dbReference>